<dbReference type="PANTHER" id="PTHR31264">
    <property type="entry name" value="OS07G0554500 PROTEIN-RELATED"/>
    <property type="match status" value="1"/>
</dbReference>
<evidence type="ECO:0000313" key="3">
    <source>
        <dbReference type="Proteomes" id="UP000000763"/>
    </source>
</evidence>
<accession>Q6YXJ3</accession>
<reference evidence="1" key="2">
    <citation type="submission" date="2002-09" db="EMBL/GenBank/DDBJ databases">
        <title>Oryza sativa nipponbare(GA3) genomic DNA, chromosome 7, BAC clone:B1029H08.</title>
        <authorList>
            <person name="Sasaki T."/>
            <person name="Matsumoto T."/>
            <person name="Katayose Y."/>
        </authorList>
    </citation>
    <scope>NUCLEOTIDE SEQUENCE</scope>
</reference>
<reference evidence="3" key="3">
    <citation type="journal article" date="2005" name="Nature">
        <title>The map-based sequence of the rice genome.</title>
        <authorList>
            <consortium name="International rice genome sequencing project (IRGSP)"/>
            <person name="Matsumoto T."/>
            <person name="Wu J."/>
            <person name="Kanamori H."/>
            <person name="Katayose Y."/>
            <person name="Fujisawa M."/>
            <person name="Namiki N."/>
            <person name="Mizuno H."/>
            <person name="Yamamoto K."/>
            <person name="Antonio B.A."/>
            <person name="Baba T."/>
            <person name="Sakata K."/>
            <person name="Nagamura Y."/>
            <person name="Aoki H."/>
            <person name="Arikawa K."/>
            <person name="Arita K."/>
            <person name="Bito T."/>
            <person name="Chiden Y."/>
            <person name="Fujitsuka N."/>
            <person name="Fukunaka R."/>
            <person name="Hamada M."/>
            <person name="Harada C."/>
            <person name="Hayashi A."/>
            <person name="Hijishita S."/>
            <person name="Honda M."/>
            <person name="Hosokawa S."/>
            <person name="Ichikawa Y."/>
            <person name="Idonuma A."/>
            <person name="Iijima M."/>
            <person name="Ikeda M."/>
            <person name="Ikeno M."/>
            <person name="Ito K."/>
            <person name="Ito S."/>
            <person name="Ito T."/>
            <person name="Ito Y."/>
            <person name="Ito Y."/>
            <person name="Iwabuchi A."/>
            <person name="Kamiya K."/>
            <person name="Karasawa W."/>
            <person name="Kurita K."/>
            <person name="Katagiri S."/>
            <person name="Kikuta A."/>
            <person name="Kobayashi H."/>
            <person name="Kobayashi N."/>
            <person name="Machita K."/>
            <person name="Maehara T."/>
            <person name="Masukawa M."/>
            <person name="Mizubayashi T."/>
            <person name="Mukai Y."/>
            <person name="Nagasaki H."/>
            <person name="Nagata Y."/>
            <person name="Naito S."/>
            <person name="Nakashima M."/>
            <person name="Nakama Y."/>
            <person name="Nakamichi Y."/>
            <person name="Nakamura M."/>
            <person name="Meguro A."/>
            <person name="Negishi M."/>
            <person name="Ohta I."/>
            <person name="Ohta T."/>
            <person name="Okamoto M."/>
            <person name="Ono N."/>
            <person name="Saji S."/>
            <person name="Sakaguchi M."/>
            <person name="Sakai K."/>
            <person name="Shibata M."/>
            <person name="Shimokawa T."/>
            <person name="Song J."/>
            <person name="Takazaki Y."/>
            <person name="Terasawa K."/>
            <person name="Tsugane M."/>
            <person name="Tsuji K."/>
            <person name="Ueda S."/>
            <person name="Waki K."/>
            <person name="Yamagata H."/>
            <person name="Yamamoto M."/>
            <person name="Yamamoto S."/>
            <person name="Yamane H."/>
            <person name="Yoshiki S."/>
            <person name="Yoshihara R."/>
            <person name="Yukawa K."/>
            <person name="Zhong H."/>
            <person name="Yano M."/>
            <person name="Yuan Q."/>
            <person name="Ouyang S."/>
            <person name="Liu J."/>
            <person name="Jones K.M."/>
            <person name="Gansberger K."/>
            <person name="Moffat K."/>
            <person name="Hill J."/>
            <person name="Bera J."/>
            <person name="Fadrosh D."/>
            <person name="Jin S."/>
            <person name="Johri S."/>
            <person name="Kim M."/>
            <person name="Overton L."/>
            <person name="Reardon M."/>
            <person name="Tsitrin T."/>
            <person name="Vuong H."/>
            <person name="Weaver B."/>
            <person name="Ciecko A."/>
            <person name="Tallon L."/>
            <person name="Jackson J."/>
            <person name="Pai G."/>
            <person name="Aken S.V."/>
            <person name="Utterback T."/>
            <person name="Reidmuller S."/>
            <person name="Feldblyum T."/>
            <person name="Hsiao J."/>
            <person name="Zismann V."/>
            <person name="Iobst S."/>
            <person name="de Vazeille A.R."/>
            <person name="Buell C.R."/>
            <person name="Ying K."/>
            <person name="Li Y."/>
            <person name="Lu T."/>
            <person name="Huang Y."/>
            <person name="Zhao Q."/>
            <person name="Feng Q."/>
            <person name="Zhang L."/>
            <person name="Zhu J."/>
            <person name="Weng Q."/>
            <person name="Mu J."/>
            <person name="Lu Y."/>
            <person name="Fan D."/>
            <person name="Liu Y."/>
            <person name="Guan J."/>
            <person name="Zhang Y."/>
            <person name="Yu S."/>
            <person name="Liu X."/>
            <person name="Zhang Y."/>
            <person name="Hong G."/>
            <person name="Han B."/>
            <person name="Choisne N."/>
            <person name="Demange N."/>
            <person name="Orjeda G."/>
            <person name="Samain S."/>
            <person name="Cattolico L."/>
            <person name="Pelletier E."/>
            <person name="Couloux A."/>
            <person name="Segurens B."/>
            <person name="Wincker P."/>
            <person name="D'Hont A."/>
            <person name="Scarpelli C."/>
            <person name="Weissenbach J."/>
            <person name="Salanoubat M."/>
            <person name="Quetier F."/>
            <person name="Yu Y."/>
            <person name="Kim H.R."/>
            <person name="Rambo T."/>
            <person name="Currie J."/>
            <person name="Collura K."/>
            <person name="Luo M."/>
            <person name="Yang T."/>
            <person name="Ammiraju J.S.S."/>
            <person name="Engler F."/>
            <person name="Soderlund C."/>
            <person name="Wing R.A."/>
            <person name="Palmer L.E."/>
            <person name="de la Bastide M."/>
            <person name="Spiegel L."/>
            <person name="Nascimento L."/>
            <person name="Zutavern T."/>
            <person name="O'Shaughnessy A."/>
            <person name="Dike S."/>
            <person name="Dedhia N."/>
            <person name="Preston R."/>
            <person name="Balija V."/>
            <person name="McCombie W.R."/>
            <person name="Chow T."/>
            <person name="Chen H."/>
            <person name="Chung M."/>
            <person name="Chen C."/>
            <person name="Shaw J."/>
            <person name="Wu H."/>
            <person name="Hsiao K."/>
            <person name="Chao Y."/>
            <person name="Chu M."/>
            <person name="Cheng C."/>
            <person name="Hour A."/>
            <person name="Lee P."/>
            <person name="Lin S."/>
            <person name="Lin Y."/>
            <person name="Liou J."/>
            <person name="Liu S."/>
            <person name="Hsing Y."/>
            <person name="Raghuvanshi S."/>
            <person name="Mohanty A."/>
            <person name="Bharti A.K."/>
            <person name="Gaur A."/>
            <person name="Gupta V."/>
            <person name="Kumar D."/>
            <person name="Ravi V."/>
            <person name="Vij S."/>
            <person name="Kapur A."/>
            <person name="Khurana P."/>
            <person name="Khurana P."/>
            <person name="Khurana J.P."/>
            <person name="Tyagi A.K."/>
            <person name="Gaikwad K."/>
            <person name="Singh A."/>
            <person name="Dalal V."/>
            <person name="Srivastava S."/>
            <person name="Dixit A."/>
            <person name="Pal A.K."/>
            <person name="Ghazi I.A."/>
            <person name="Yadav M."/>
            <person name="Pandit A."/>
            <person name="Bhargava A."/>
            <person name="Sureshbabu K."/>
            <person name="Batra K."/>
            <person name="Sharma T.R."/>
            <person name="Mohapatra T."/>
            <person name="Singh N.K."/>
            <person name="Messing J."/>
            <person name="Nelson A.B."/>
            <person name="Fuks G."/>
            <person name="Kavchok S."/>
            <person name="Keizer G."/>
            <person name="Linton E."/>
            <person name="Llaca V."/>
            <person name="Song R."/>
            <person name="Tanyolac B."/>
            <person name="Young S."/>
            <person name="Ho-Il K."/>
            <person name="Hahn J.H."/>
            <person name="Sangsakoo G."/>
            <person name="Vanavichit A."/>
            <person name="de Mattos Luiz.A.T."/>
            <person name="Zimmer P.D."/>
            <person name="Malone G."/>
            <person name="Dellagostin O."/>
            <person name="de Oliveira A.C."/>
            <person name="Bevan M."/>
            <person name="Bancroft I."/>
            <person name="Minx P."/>
            <person name="Cordum H."/>
            <person name="Wilson R."/>
            <person name="Cheng Z."/>
            <person name="Jin W."/>
            <person name="Jiang J."/>
            <person name="Leong S.A."/>
            <person name="Iwama H."/>
            <person name="Gojobori T."/>
            <person name="Itoh T."/>
            <person name="Niimura Y."/>
            <person name="Fujii Y."/>
            <person name="Habara T."/>
            <person name="Sakai H."/>
            <person name="Sato Y."/>
            <person name="Wilson G."/>
            <person name="Kumar K."/>
            <person name="McCouch S."/>
            <person name="Juretic N."/>
            <person name="Hoen D."/>
            <person name="Wright S."/>
            <person name="Bruskiewich R."/>
            <person name="Bureau T."/>
            <person name="Miyao A."/>
            <person name="Hirochika H."/>
            <person name="Nishikawa T."/>
            <person name="Kadowaki K."/>
            <person name="Sugiura M."/>
            <person name="Burr B."/>
            <person name="Sasaki T."/>
        </authorList>
    </citation>
    <scope>NUCLEOTIDE SEQUENCE [LARGE SCALE GENOMIC DNA]</scope>
    <source>
        <strain evidence="3">cv. Nipponbare</strain>
    </source>
</reference>
<sequence>MSKLVQLACTAPAIGQAYANFRCVNTEPTFLRRIRAINHLPPLLSFLDVDGSFVPAEPPHPYAAAATRDIVDFTCPFFLSSLISGTTAISSTVVSSSPATLRAHEDRRRAPSGGPWQPCVRRRGGRCSPNQVVVVCMFQLVDL</sequence>
<reference evidence="2" key="1">
    <citation type="submission" date="2002-06" db="EMBL/GenBank/DDBJ databases">
        <title>Oryza sativa nipponbare(GA3) genomic DNA, chromosome 7, BAC clone:OSJNBa0091L05.</title>
        <authorList>
            <person name="Sasaki T."/>
            <person name="Matsumoto T."/>
            <person name="Katayose Y."/>
        </authorList>
    </citation>
    <scope>NUCLEOTIDE SEQUENCE</scope>
</reference>
<dbReference type="AlphaFoldDB" id="Q6YXJ3"/>
<evidence type="ECO:0000313" key="2">
    <source>
        <dbReference type="EMBL" id="BAD31478.1"/>
    </source>
</evidence>
<dbReference type="EMBL" id="AP005673">
    <property type="protein sequence ID" value="BAC84392.1"/>
    <property type="molecule type" value="Genomic_DNA"/>
</dbReference>
<organism evidence="1 3">
    <name type="scientific">Oryza sativa subsp. japonica</name>
    <name type="common">Rice</name>
    <dbReference type="NCBI Taxonomy" id="39947"/>
    <lineage>
        <taxon>Eukaryota</taxon>
        <taxon>Viridiplantae</taxon>
        <taxon>Streptophyta</taxon>
        <taxon>Embryophyta</taxon>
        <taxon>Tracheophyta</taxon>
        <taxon>Spermatophyta</taxon>
        <taxon>Magnoliopsida</taxon>
        <taxon>Liliopsida</taxon>
        <taxon>Poales</taxon>
        <taxon>Poaceae</taxon>
        <taxon>BOP clade</taxon>
        <taxon>Oryzoideae</taxon>
        <taxon>Oryzeae</taxon>
        <taxon>Oryzinae</taxon>
        <taxon>Oryza</taxon>
        <taxon>Oryza sativa</taxon>
    </lineage>
</organism>
<gene>
    <name evidence="1" type="ORF">B1029H08.28</name>
    <name evidence="2" type="ORF">OSJNBa0091L05.2</name>
</gene>
<evidence type="ECO:0000313" key="1">
    <source>
        <dbReference type="EMBL" id="BAC84392.1"/>
    </source>
</evidence>
<protein>
    <submittedName>
        <fullName evidence="1">Uncharacterized protein</fullName>
    </submittedName>
</protein>
<dbReference type="EMBL" id="AP005475">
    <property type="protein sequence ID" value="BAD31478.1"/>
    <property type="molecule type" value="Genomic_DNA"/>
</dbReference>
<dbReference type="Proteomes" id="UP000000763">
    <property type="component" value="Chromosome 7"/>
</dbReference>
<name>Q6YXJ3_ORYSJ</name>
<proteinExistence type="predicted"/>
<dbReference type="PANTHER" id="PTHR31264:SF32">
    <property type="entry name" value="F-BOX DOMAIN-CONTAINING PROTEIN"/>
    <property type="match status" value="1"/>
</dbReference>
<reference evidence="3" key="4">
    <citation type="journal article" date="2008" name="Nucleic Acids Res.">
        <title>The rice annotation project database (RAP-DB): 2008 update.</title>
        <authorList>
            <consortium name="The rice annotation project (RAP)"/>
        </authorList>
    </citation>
    <scope>GENOME REANNOTATION</scope>
    <source>
        <strain evidence="3">cv. Nipponbare</strain>
    </source>
</reference>